<dbReference type="NCBIfam" id="NF033540">
    <property type="entry name" value="transpos_IS701"/>
    <property type="match status" value="1"/>
</dbReference>
<feature type="domain" description="Transposase IS701-like DDE" evidence="1">
    <location>
        <begin position="51"/>
        <end position="322"/>
    </location>
</feature>
<dbReference type="SUPFAM" id="SSF53098">
    <property type="entry name" value="Ribonuclease H-like"/>
    <property type="match status" value="1"/>
</dbReference>
<dbReference type="PANTHER" id="PTHR33627:SF1">
    <property type="entry name" value="TRANSPOSASE"/>
    <property type="match status" value="1"/>
</dbReference>
<comment type="caution">
    <text evidence="2">The sequence shown here is derived from an EMBL/GenBank/DDBJ whole genome shotgun (WGS) entry which is preliminary data.</text>
</comment>
<proteinExistence type="predicted"/>
<dbReference type="InterPro" id="IPR012337">
    <property type="entry name" value="RNaseH-like_sf"/>
</dbReference>
<organism evidence="2 3">
    <name type="scientific">Tectimicrobiota bacterium</name>
    <dbReference type="NCBI Taxonomy" id="2528274"/>
    <lineage>
        <taxon>Bacteria</taxon>
        <taxon>Pseudomonadati</taxon>
        <taxon>Nitrospinota/Tectimicrobiota group</taxon>
        <taxon>Candidatus Tectimicrobiota</taxon>
    </lineage>
</organism>
<dbReference type="AlphaFoldDB" id="A0A937W4D9"/>
<dbReference type="Pfam" id="PF13546">
    <property type="entry name" value="DDE_5"/>
    <property type="match status" value="1"/>
</dbReference>
<dbReference type="InterPro" id="IPR038721">
    <property type="entry name" value="IS701-like_DDE_dom"/>
</dbReference>
<dbReference type="PANTHER" id="PTHR33627">
    <property type="entry name" value="TRANSPOSASE"/>
    <property type="match status" value="1"/>
</dbReference>
<sequence>MQLWDQLPLEQSPAEAAEICAWDLRDPRRWGLSDEALSSVGERLYAFWLRFRDCFRTRTRDTSANAYHYLRGQLTMDTERNFTNMTRNITGDDGQALQHFMSNSPWSGQAVFGQMQAEIKAAEALAQGSTLILDERADEKAGTHNAGASRQYNGRMGKVDVCRVATCLAYANGGLWAMVDGELFLPEEWFGAAFAQIRYELGIPQERTFETKIALGLQMIKRVTAHGVPCDLLACDVLYGRDSQFRADVDTAGVRYAAQVPADTNVYVSEPHVGVPEKRGTRGRPRTRLHVLSRQRPHEVRALARAPQTVWQQVVVRHTERGRLAADFAVQRVWTVAAGTMPRAEWLVIRRDPAGDCSYTLRNAPEDAPHERLIAWSCRRHFIERTFEDAKTEMGWDAFQAQKYRAGEHHLALTAAALWFVAQTKLAWAQAYPRDPELARPLAVEVLPALSTANVRELLKAVLPLPQLTLEQATELVIMHLVNRARSTSSRLKSQAKPHDSS</sequence>
<evidence type="ECO:0000313" key="3">
    <source>
        <dbReference type="Proteomes" id="UP000712673"/>
    </source>
</evidence>
<dbReference type="Proteomes" id="UP000712673">
    <property type="component" value="Unassembled WGS sequence"/>
</dbReference>
<evidence type="ECO:0000259" key="1">
    <source>
        <dbReference type="Pfam" id="PF13546"/>
    </source>
</evidence>
<dbReference type="EMBL" id="VGLS01000742">
    <property type="protein sequence ID" value="MBM3225968.1"/>
    <property type="molecule type" value="Genomic_DNA"/>
</dbReference>
<gene>
    <name evidence="2" type="ORF">FJZ47_19530</name>
</gene>
<reference evidence="2" key="1">
    <citation type="submission" date="2019-03" db="EMBL/GenBank/DDBJ databases">
        <title>Lake Tanganyika Metagenome-Assembled Genomes (MAGs).</title>
        <authorList>
            <person name="Tran P."/>
        </authorList>
    </citation>
    <scope>NUCLEOTIDE SEQUENCE</scope>
    <source>
        <strain evidence="2">K_DeepCast_65m_m2_066</strain>
    </source>
</reference>
<dbReference type="InterPro" id="IPR039365">
    <property type="entry name" value="IS701-like"/>
</dbReference>
<name>A0A937W4D9_UNCTE</name>
<accession>A0A937W4D9</accession>
<evidence type="ECO:0000313" key="2">
    <source>
        <dbReference type="EMBL" id="MBM3225968.1"/>
    </source>
</evidence>
<protein>
    <submittedName>
        <fullName evidence="2">IS701 family transposase</fullName>
    </submittedName>
</protein>